<dbReference type="InterPro" id="IPR045047">
    <property type="entry name" value="Ard1-like"/>
</dbReference>
<name>A0A9K3LQM4_9STRA</name>
<reference evidence="6" key="2">
    <citation type="submission" date="2021-04" db="EMBL/GenBank/DDBJ databases">
        <authorList>
            <person name="Podell S."/>
        </authorList>
    </citation>
    <scope>NUCLEOTIDE SEQUENCE</scope>
    <source>
        <strain evidence="6">Hildebrandi</strain>
    </source>
</reference>
<keyword evidence="2" id="KW-0012">Acyltransferase</keyword>
<evidence type="ECO:0000256" key="4">
    <source>
        <dbReference type="SAM" id="MobiDB-lite"/>
    </source>
</evidence>
<dbReference type="OrthoDB" id="25586at2759"/>
<dbReference type="Pfam" id="PF00583">
    <property type="entry name" value="Acetyltransf_1"/>
    <property type="match status" value="1"/>
</dbReference>
<keyword evidence="6" id="KW-0687">Ribonucleoprotein</keyword>
<organism evidence="6 7">
    <name type="scientific">Nitzschia inconspicua</name>
    <dbReference type="NCBI Taxonomy" id="303405"/>
    <lineage>
        <taxon>Eukaryota</taxon>
        <taxon>Sar</taxon>
        <taxon>Stramenopiles</taxon>
        <taxon>Ochrophyta</taxon>
        <taxon>Bacillariophyta</taxon>
        <taxon>Bacillariophyceae</taxon>
        <taxon>Bacillariophycidae</taxon>
        <taxon>Bacillariales</taxon>
        <taxon>Bacillariaceae</taxon>
        <taxon>Nitzschia</taxon>
    </lineage>
</organism>
<dbReference type="CDD" id="cd04301">
    <property type="entry name" value="NAT_SF"/>
    <property type="match status" value="1"/>
</dbReference>
<evidence type="ECO:0000256" key="1">
    <source>
        <dbReference type="ARBA" id="ARBA00022679"/>
    </source>
</evidence>
<keyword evidence="7" id="KW-1185">Reference proteome</keyword>
<comment type="similarity">
    <text evidence="3">Belongs to the acetyltransferase family. ARD1 subfamily.</text>
</comment>
<proteinExistence type="inferred from homology"/>
<comment type="caution">
    <text evidence="6">The sequence shown here is derived from an EMBL/GenBank/DDBJ whole genome shotgun (WGS) entry which is preliminary data.</text>
</comment>
<dbReference type="GO" id="GO:0005840">
    <property type="term" value="C:ribosome"/>
    <property type="evidence" value="ECO:0007669"/>
    <property type="project" value="UniProtKB-KW"/>
</dbReference>
<reference evidence="6" key="1">
    <citation type="journal article" date="2021" name="Sci. Rep.">
        <title>Diploid genomic architecture of Nitzschia inconspicua, an elite biomass production diatom.</title>
        <authorList>
            <person name="Oliver A."/>
            <person name="Podell S."/>
            <person name="Pinowska A."/>
            <person name="Traller J.C."/>
            <person name="Smith S.R."/>
            <person name="McClure R."/>
            <person name="Beliaev A."/>
            <person name="Bohutskyi P."/>
            <person name="Hill E.A."/>
            <person name="Rabines A."/>
            <person name="Zheng H."/>
            <person name="Allen L.Z."/>
            <person name="Kuo A."/>
            <person name="Grigoriev I.V."/>
            <person name="Allen A.E."/>
            <person name="Hazlebeck D."/>
            <person name="Allen E.E."/>
        </authorList>
    </citation>
    <scope>NUCLEOTIDE SEQUENCE</scope>
    <source>
        <strain evidence="6">Hildebrandi</strain>
    </source>
</reference>
<dbReference type="InterPro" id="IPR000182">
    <property type="entry name" value="GNAT_dom"/>
</dbReference>
<feature type="compositionally biased region" description="Basic and acidic residues" evidence="4">
    <location>
        <begin position="306"/>
        <end position="315"/>
    </location>
</feature>
<evidence type="ECO:0000313" key="6">
    <source>
        <dbReference type="EMBL" id="KAG7366487.1"/>
    </source>
</evidence>
<evidence type="ECO:0000256" key="3">
    <source>
        <dbReference type="ARBA" id="ARBA00025786"/>
    </source>
</evidence>
<feature type="domain" description="N-acetyltransferase" evidence="5">
    <location>
        <begin position="75"/>
        <end position="264"/>
    </location>
</feature>
<evidence type="ECO:0000256" key="2">
    <source>
        <dbReference type="ARBA" id="ARBA00023315"/>
    </source>
</evidence>
<evidence type="ECO:0000313" key="7">
    <source>
        <dbReference type="Proteomes" id="UP000693970"/>
    </source>
</evidence>
<sequence length="322" mass="36429">MSAQTISLRPLQSSSFRTTTRNFVSVKETLVHQPVQRCMMKRPELLMFALLRSSATALATTGEKFFIPQQTAQTIQLRLATRTDVPAIQRCNLACLPENYNSQFYCSHLRQWPDLALVAEEVPCNDVSIGDPYNNQARKPFAGFPGSHQEPKIVAYLLGKVETRPLVDYDHPTSIRDLGMETLGHVTSLAVQKDYRRLGLAKAMMTQLHHHLQYQGISSCGLHVRTSNIAACRLYEDDDYQIESLIPSYYQDGEDAYFMRKILPEAAMRITPGNSYGHRGPFFGKKVWQTGDPELKLPRTHVPQKNVDDDAEKQPELLTGTM</sequence>
<dbReference type="EMBL" id="JAGRRH010000007">
    <property type="protein sequence ID" value="KAG7366487.1"/>
    <property type="molecule type" value="Genomic_DNA"/>
</dbReference>
<gene>
    <name evidence="6" type="ORF">IV203_029157</name>
</gene>
<dbReference type="GO" id="GO:0031415">
    <property type="term" value="C:NatA complex"/>
    <property type="evidence" value="ECO:0007669"/>
    <property type="project" value="InterPro"/>
</dbReference>
<dbReference type="GO" id="GO:1990189">
    <property type="term" value="F:protein N-terminal-serine acetyltransferase activity"/>
    <property type="evidence" value="ECO:0007669"/>
    <property type="project" value="TreeGrafter"/>
</dbReference>
<protein>
    <submittedName>
        <fullName evidence="6">50S ribosomal protein S18 alanine acetyltransferase</fullName>
    </submittedName>
</protein>
<keyword evidence="6" id="KW-0689">Ribosomal protein</keyword>
<accession>A0A9K3LQM4</accession>
<dbReference type="PROSITE" id="PS51186">
    <property type="entry name" value="GNAT"/>
    <property type="match status" value="1"/>
</dbReference>
<dbReference type="Proteomes" id="UP000693970">
    <property type="component" value="Unassembled WGS sequence"/>
</dbReference>
<evidence type="ECO:0000259" key="5">
    <source>
        <dbReference type="PROSITE" id="PS51186"/>
    </source>
</evidence>
<dbReference type="PANTHER" id="PTHR23091:SF4">
    <property type="entry name" value="N-TERMINAL AMINO-ACID N(ALPHA)-ACETYLTRANSFERASE NATA"/>
    <property type="match status" value="1"/>
</dbReference>
<dbReference type="PANTHER" id="PTHR23091">
    <property type="entry name" value="N-TERMINAL ACETYLTRANSFERASE"/>
    <property type="match status" value="1"/>
</dbReference>
<dbReference type="AlphaFoldDB" id="A0A9K3LQM4"/>
<dbReference type="GO" id="GO:1990190">
    <property type="term" value="F:protein-N-terminal-glutamate acetyltransferase activity"/>
    <property type="evidence" value="ECO:0007669"/>
    <property type="project" value="TreeGrafter"/>
</dbReference>
<keyword evidence="1" id="KW-0808">Transferase</keyword>
<feature type="region of interest" description="Disordered" evidence="4">
    <location>
        <begin position="298"/>
        <end position="322"/>
    </location>
</feature>